<dbReference type="HOGENOM" id="CLU_1793194_0_0_11"/>
<keyword evidence="1" id="KW-0812">Transmembrane</keyword>
<reference evidence="3" key="2">
    <citation type="submission" date="2010-01" db="EMBL/GenBank/DDBJ databases">
        <title>The complete genome of Conexibacter woesei DSM 14684.</title>
        <authorList>
            <consortium name="US DOE Joint Genome Institute (JGI-PGF)"/>
            <person name="Lucas S."/>
            <person name="Copeland A."/>
            <person name="Lapidus A."/>
            <person name="Glavina del Rio T."/>
            <person name="Dalin E."/>
            <person name="Tice H."/>
            <person name="Bruce D."/>
            <person name="Goodwin L."/>
            <person name="Pitluck S."/>
            <person name="Kyrpides N."/>
            <person name="Mavromatis K."/>
            <person name="Ivanova N."/>
            <person name="Mikhailova N."/>
            <person name="Chertkov O."/>
            <person name="Brettin T."/>
            <person name="Detter J.C."/>
            <person name="Han C."/>
            <person name="Larimer F."/>
            <person name="Land M."/>
            <person name="Hauser L."/>
            <person name="Markowitz V."/>
            <person name="Cheng J.-F."/>
            <person name="Hugenholtz P."/>
            <person name="Woyke T."/>
            <person name="Wu D."/>
            <person name="Pukall R."/>
            <person name="Steenblock K."/>
            <person name="Schneider S."/>
            <person name="Klenk H.-P."/>
            <person name="Eisen J.A."/>
        </authorList>
    </citation>
    <scope>NUCLEOTIDE SEQUENCE [LARGE SCALE GENOMIC DNA]</scope>
    <source>
        <strain evidence="3">DSM 14684 / CIP 108061 / JCM 11494 / NBRC 100937 / ID131577</strain>
    </source>
</reference>
<dbReference type="Proteomes" id="UP000008229">
    <property type="component" value="Chromosome"/>
</dbReference>
<evidence type="ECO:0000313" key="2">
    <source>
        <dbReference type="EMBL" id="ADB49028.1"/>
    </source>
</evidence>
<dbReference type="RefSeq" id="WP_012932081.1">
    <property type="nucleotide sequence ID" value="NC_013739.1"/>
</dbReference>
<dbReference type="STRING" id="469383.Cwoe_0593"/>
<dbReference type="EMBL" id="CP001854">
    <property type="protein sequence ID" value="ADB49028.1"/>
    <property type="molecule type" value="Genomic_DNA"/>
</dbReference>
<feature type="transmembrane region" description="Helical" evidence="1">
    <location>
        <begin position="83"/>
        <end position="102"/>
    </location>
</feature>
<sequence length="144" mass="14823">MESSPPHDARAAGSESWPALLGLGGVAVFCLAAGMQLLRFRQRNGVWLGGFLHQATLGFTWEASVGYGAMFTAAVVAANAGSWWLVGIFAGCGGIVWSACSVRWMRRYRAGSTPASAAAGARATVALSIGLAVLAAALLIVGRL</sequence>
<evidence type="ECO:0000256" key="1">
    <source>
        <dbReference type="SAM" id="Phobius"/>
    </source>
</evidence>
<feature type="transmembrane region" description="Helical" evidence="1">
    <location>
        <begin position="123"/>
        <end position="142"/>
    </location>
</feature>
<keyword evidence="1" id="KW-0472">Membrane</keyword>
<feature type="transmembrane region" description="Helical" evidence="1">
    <location>
        <begin position="20"/>
        <end position="38"/>
    </location>
</feature>
<reference evidence="2 3" key="1">
    <citation type="journal article" date="2010" name="Stand. Genomic Sci.">
        <title>Complete genome sequence of Conexibacter woesei type strain (ID131577).</title>
        <authorList>
            <person name="Pukall R."/>
            <person name="Lapidus A."/>
            <person name="Glavina Del Rio T."/>
            <person name="Copeland A."/>
            <person name="Tice H."/>
            <person name="Cheng J.-F."/>
            <person name="Lucas S."/>
            <person name="Chen F."/>
            <person name="Nolan M."/>
            <person name="Bruce D."/>
            <person name="Goodwin L."/>
            <person name="Pitluck S."/>
            <person name="Mavromatis K."/>
            <person name="Ivanova N."/>
            <person name="Ovchinnikova G."/>
            <person name="Pati A."/>
            <person name="Chen A."/>
            <person name="Palaniappan K."/>
            <person name="Land M."/>
            <person name="Hauser L."/>
            <person name="Chang Y.-J."/>
            <person name="Jeffries C.D."/>
            <person name="Chain P."/>
            <person name="Meincke L."/>
            <person name="Sims D."/>
            <person name="Brettin T."/>
            <person name="Detter J.C."/>
            <person name="Rohde M."/>
            <person name="Goeker M."/>
            <person name="Bristow J."/>
            <person name="Eisen J.A."/>
            <person name="Markowitz V."/>
            <person name="Kyrpides N.C."/>
            <person name="Klenk H.-P."/>
            <person name="Hugenholtz P."/>
        </authorList>
    </citation>
    <scope>NUCLEOTIDE SEQUENCE [LARGE SCALE GENOMIC DNA]</scope>
    <source>
        <strain evidence="3">DSM 14684 / CIP 108061 / JCM 11494 / NBRC 100937 / ID131577</strain>
    </source>
</reference>
<keyword evidence="1" id="KW-1133">Transmembrane helix</keyword>
<dbReference type="KEGG" id="cwo:Cwoe_0593"/>
<dbReference type="OrthoDB" id="4828981at2"/>
<organism evidence="2 3">
    <name type="scientific">Conexibacter woesei (strain DSM 14684 / CCUG 47730 / CIP 108061 / JCM 11494 / NBRC 100937 / ID131577)</name>
    <dbReference type="NCBI Taxonomy" id="469383"/>
    <lineage>
        <taxon>Bacteria</taxon>
        <taxon>Bacillati</taxon>
        <taxon>Actinomycetota</taxon>
        <taxon>Thermoleophilia</taxon>
        <taxon>Solirubrobacterales</taxon>
        <taxon>Conexibacteraceae</taxon>
        <taxon>Conexibacter</taxon>
    </lineage>
</organism>
<keyword evidence="3" id="KW-1185">Reference proteome</keyword>
<gene>
    <name evidence="2" type="ordered locus">Cwoe_0593</name>
</gene>
<accession>D3F8F8</accession>
<feature type="transmembrane region" description="Helical" evidence="1">
    <location>
        <begin position="59"/>
        <end position="77"/>
    </location>
</feature>
<evidence type="ECO:0000313" key="3">
    <source>
        <dbReference type="Proteomes" id="UP000008229"/>
    </source>
</evidence>
<dbReference type="AlphaFoldDB" id="D3F8F8"/>
<proteinExistence type="predicted"/>
<protein>
    <submittedName>
        <fullName evidence="2">Uncharacterized protein</fullName>
    </submittedName>
</protein>
<name>D3F8F8_CONWI</name>